<evidence type="ECO:0000313" key="3">
    <source>
        <dbReference type="Proteomes" id="UP000218811"/>
    </source>
</evidence>
<protein>
    <submittedName>
        <fullName evidence="2">Uncharacterized protein</fullName>
    </submittedName>
</protein>
<reference evidence="2 3" key="1">
    <citation type="journal article" date="2012" name="Science">
        <title>The Paleozoic origin of enzymatic lignin decomposition reconstructed from 31 fungal genomes.</title>
        <authorList>
            <person name="Floudas D."/>
            <person name="Binder M."/>
            <person name="Riley R."/>
            <person name="Barry K."/>
            <person name="Blanchette R.A."/>
            <person name="Henrissat B."/>
            <person name="Martinez A.T."/>
            <person name="Otillar R."/>
            <person name="Spatafora J.W."/>
            <person name="Yadav J.S."/>
            <person name="Aerts A."/>
            <person name="Benoit I."/>
            <person name="Boyd A."/>
            <person name="Carlson A."/>
            <person name="Copeland A."/>
            <person name="Coutinho P.M."/>
            <person name="de Vries R.P."/>
            <person name="Ferreira P."/>
            <person name="Findley K."/>
            <person name="Foster B."/>
            <person name="Gaskell J."/>
            <person name="Glotzer D."/>
            <person name="Gorecki P."/>
            <person name="Heitman J."/>
            <person name="Hesse C."/>
            <person name="Hori C."/>
            <person name="Igarashi K."/>
            <person name="Jurgens J.A."/>
            <person name="Kallen N."/>
            <person name="Kersten P."/>
            <person name="Kohler A."/>
            <person name="Kuees U."/>
            <person name="Kumar T.K.A."/>
            <person name="Kuo A."/>
            <person name="LaButti K."/>
            <person name="Larrondo L.F."/>
            <person name="Lindquist E."/>
            <person name="Ling A."/>
            <person name="Lombard V."/>
            <person name="Lucas S."/>
            <person name="Lundell T."/>
            <person name="Martin R."/>
            <person name="McLaughlin D.J."/>
            <person name="Morgenstern I."/>
            <person name="Morin E."/>
            <person name="Murat C."/>
            <person name="Nagy L.G."/>
            <person name="Nolan M."/>
            <person name="Ohm R.A."/>
            <person name="Patyshakuliyeva A."/>
            <person name="Rokas A."/>
            <person name="Ruiz-Duenas F.J."/>
            <person name="Sabat G."/>
            <person name="Salamov A."/>
            <person name="Samejima M."/>
            <person name="Schmutz J."/>
            <person name="Slot J.C."/>
            <person name="St John F."/>
            <person name="Stenlid J."/>
            <person name="Sun H."/>
            <person name="Sun S."/>
            <person name="Syed K."/>
            <person name="Tsang A."/>
            <person name="Wiebenga A."/>
            <person name="Young D."/>
            <person name="Pisabarro A."/>
            <person name="Eastwood D.C."/>
            <person name="Martin F."/>
            <person name="Cullen D."/>
            <person name="Grigoriev I.V."/>
            <person name="Hibbett D.S."/>
        </authorList>
    </citation>
    <scope>NUCLEOTIDE SEQUENCE [LARGE SCALE GENOMIC DNA]</scope>
    <source>
        <strain evidence="2 3">MD-104</strain>
    </source>
</reference>
<sequence length="493" mass="54573">MLNRTASSFGRNAIPIPPTLLKLDPEQRARLVRSSQKISKVLGTTPVIDVVSPSENTSVQLMSPEATPHTKGVRSFVAQHSPASFIHSVVSKKSSRNEVPKSPVAQYRISITPAEKKQVDAAADAGRPARSRLQRDHVPPPLPLTQPQRTEALPLSPFRYSTLRAATTPVMSPLDPVSPLSPITEAKVEQSKQEKLAKLEKLAQCASTSLPQELIYPSFGQVEEKAERITSYLDLYRIRSQDDSGLFMTTSSAIRLEEEVMEPENNLDTLRPSGRMSRLAMHNRRSMSAHDYYTFADALELQSARFAFLRNSRISRELHSPFPFSPRASARTSAHSYVVVSPSVYSATSADFVHDPAEDIDVPVIVPETVPDLRSARSFSRAKENILGADAALMAAFRTGFGARPLSFALPPFPAPTGPLPSPPLSPALARVKSPRAPYWVKRAVRPRDSRLLAERRASRMTPRTLRFERRMGWGGQWDRGNMAGMIDSLREL</sequence>
<evidence type="ECO:0000313" key="2">
    <source>
        <dbReference type="EMBL" id="PCH37106.1"/>
    </source>
</evidence>
<proteinExistence type="predicted"/>
<accession>A0A2H3J4I5</accession>
<dbReference type="AlphaFoldDB" id="A0A2H3J4I5"/>
<keyword evidence="3" id="KW-1185">Reference proteome</keyword>
<gene>
    <name evidence="2" type="ORF">WOLCODRAFT_167309</name>
</gene>
<dbReference type="OMA" id="YRKSICP"/>
<name>A0A2H3J4I5_WOLCO</name>
<dbReference type="EMBL" id="KB467909">
    <property type="protein sequence ID" value="PCH37106.1"/>
    <property type="molecule type" value="Genomic_DNA"/>
</dbReference>
<evidence type="ECO:0000256" key="1">
    <source>
        <dbReference type="SAM" id="MobiDB-lite"/>
    </source>
</evidence>
<dbReference type="OrthoDB" id="3232670at2759"/>
<feature type="region of interest" description="Disordered" evidence="1">
    <location>
        <begin position="115"/>
        <end position="155"/>
    </location>
</feature>
<organism evidence="2 3">
    <name type="scientific">Wolfiporia cocos (strain MD-104)</name>
    <name type="common">Brown rot fungus</name>
    <dbReference type="NCBI Taxonomy" id="742152"/>
    <lineage>
        <taxon>Eukaryota</taxon>
        <taxon>Fungi</taxon>
        <taxon>Dikarya</taxon>
        <taxon>Basidiomycota</taxon>
        <taxon>Agaricomycotina</taxon>
        <taxon>Agaricomycetes</taxon>
        <taxon>Polyporales</taxon>
        <taxon>Phaeolaceae</taxon>
        <taxon>Wolfiporia</taxon>
    </lineage>
</organism>
<dbReference type="Proteomes" id="UP000218811">
    <property type="component" value="Unassembled WGS sequence"/>
</dbReference>